<protein>
    <submittedName>
        <fullName evidence="1">Uncharacterized protein</fullName>
    </submittedName>
</protein>
<sequence length="82" mass="8936">MACPSLGRSEESIFYTSGQTSCGRGSRKQRRRRYGCHANCKWRGSTTIDTTGKRAHCVPSGRGSELFGFSVTAVTKSFTPAI</sequence>
<dbReference type="RefSeq" id="XP_067920502.1">
    <property type="nucleotide sequence ID" value="XM_068067518.1"/>
</dbReference>
<organism evidence="1 2">
    <name type="scientific">Cystoisospora suis</name>
    <dbReference type="NCBI Taxonomy" id="483139"/>
    <lineage>
        <taxon>Eukaryota</taxon>
        <taxon>Sar</taxon>
        <taxon>Alveolata</taxon>
        <taxon>Apicomplexa</taxon>
        <taxon>Conoidasida</taxon>
        <taxon>Coccidia</taxon>
        <taxon>Eucoccidiorida</taxon>
        <taxon>Eimeriorina</taxon>
        <taxon>Sarcocystidae</taxon>
        <taxon>Cystoisospora</taxon>
    </lineage>
</organism>
<dbReference type="VEuPathDB" id="ToxoDB:CSUI_007372"/>
<dbReference type="GeneID" id="94430729"/>
<proteinExistence type="predicted"/>
<comment type="caution">
    <text evidence="1">The sequence shown here is derived from an EMBL/GenBank/DDBJ whole genome shotgun (WGS) entry which is preliminary data.</text>
</comment>
<evidence type="ECO:0000313" key="2">
    <source>
        <dbReference type="Proteomes" id="UP000221165"/>
    </source>
</evidence>
<dbReference type="EMBL" id="MIGC01003884">
    <property type="protein sequence ID" value="PHJ18797.1"/>
    <property type="molecule type" value="Genomic_DNA"/>
</dbReference>
<reference evidence="1 2" key="1">
    <citation type="journal article" date="2017" name="Int. J. Parasitol.">
        <title>The genome of the protozoan parasite Cystoisospora suis and a reverse vaccinology approach to identify vaccine candidates.</title>
        <authorList>
            <person name="Palmieri N."/>
            <person name="Shrestha A."/>
            <person name="Ruttkowski B."/>
            <person name="Beck T."/>
            <person name="Vogl C."/>
            <person name="Tomley F."/>
            <person name="Blake D.P."/>
            <person name="Joachim A."/>
        </authorList>
    </citation>
    <scope>NUCLEOTIDE SEQUENCE [LARGE SCALE GENOMIC DNA]</scope>
    <source>
        <strain evidence="1 2">Wien I</strain>
    </source>
</reference>
<dbReference type="Proteomes" id="UP000221165">
    <property type="component" value="Unassembled WGS sequence"/>
</dbReference>
<evidence type="ECO:0000313" key="1">
    <source>
        <dbReference type="EMBL" id="PHJ18797.1"/>
    </source>
</evidence>
<gene>
    <name evidence="1" type="ORF">CSUI_007372</name>
</gene>
<name>A0A2C6KMP4_9APIC</name>
<dbReference type="AlphaFoldDB" id="A0A2C6KMP4"/>
<accession>A0A2C6KMP4</accession>
<keyword evidence="2" id="KW-1185">Reference proteome</keyword>